<dbReference type="EMBL" id="MWWX01000016">
    <property type="protein sequence ID" value="OZG60532.1"/>
    <property type="molecule type" value="Genomic_DNA"/>
</dbReference>
<dbReference type="RefSeq" id="WP_072726818.1">
    <property type="nucleotide sequence ID" value="NZ_BDIS01000026.1"/>
</dbReference>
<comment type="subcellular location">
    <subcellularLocation>
        <location evidence="1">Cell membrane</location>
        <topology evidence="1">Multi-pass membrane protein</topology>
    </subcellularLocation>
</comment>
<feature type="compositionally biased region" description="Low complexity" evidence="6">
    <location>
        <begin position="162"/>
        <end position="174"/>
    </location>
</feature>
<evidence type="ECO:0000256" key="7">
    <source>
        <dbReference type="SAM" id="Phobius"/>
    </source>
</evidence>
<feature type="domain" description="ABC3 transporter permease C-terminal" evidence="8">
    <location>
        <begin position="388"/>
        <end position="463"/>
    </location>
</feature>
<dbReference type="GO" id="GO:0022857">
    <property type="term" value="F:transmembrane transporter activity"/>
    <property type="evidence" value="ECO:0007669"/>
    <property type="project" value="TreeGrafter"/>
</dbReference>
<dbReference type="STRING" id="1603886.GCA_001895165_01973"/>
<dbReference type="Pfam" id="PF02687">
    <property type="entry name" value="FtsX"/>
    <property type="match status" value="1"/>
</dbReference>
<evidence type="ECO:0000256" key="1">
    <source>
        <dbReference type="ARBA" id="ARBA00004651"/>
    </source>
</evidence>
<organism evidence="9 10">
    <name type="scientific">Bifidobacterium lemurum</name>
    <dbReference type="NCBI Taxonomy" id="1603886"/>
    <lineage>
        <taxon>Bacteria</taxon>
        <taxon>Bacillati</taxon>
        <taxon>Actinomycetota</taxon>
        <taxon>Actinomycetes</taxon>
        <taxon>Bifidobacteriales</taxon>
        <taxon>Bifidobacteriaceae</taxon>
        <taxon>Bifidobacterium</taxon>
    </lineage>
</organism>
<feature type="transmembrane region" description="Helical" evidence="7">
    <location>
        <begin position="20"/>
        <end position="38"/>
    </location>
</feature>
<reference evidence="9 10" key="1">
    <citation type="journal article" date="2017" name="BMC Genomics">
        <title>Comparative genomic and phylogenomic analyses of the Bifidobacteriaceae family.</title>
        <authorList>
            <person name="Lugli G.A."/>
            <person name="Milani C."/>
            <person name="Turroni F."/>
            <person name="Duranti S."/>
            <person name="Mancabelli L."/>
            <person name="Mangifesta M."/>
            <person name="Ferrario C."/>
            <person name="Modesto M."/>
            <person name="Mattarelli P."/>
            <person name="Jiri K."/>
            <person name="van Sinderen D."/>
            <person name="Ventura M."/>
        </authorList>
    </citation>
    <scope>NUCLEOTIDE SEQUENCE [LARGE SCALE GENOMIC DNA]</scope>
    <source>
        <strain evidence="9 10">DSM 28807</strain>
    </source>
</reference>
<feature type="compositionally biased region" description="Acidic residues" evidence="6">
    <location>
        <begin position="310"/>
        <end position="319"/>
    </location>
</feature>
<feature type="transmembrane region" description="Helical" evidence="7">
    <location>
        <begin position="381"/>
        <end position="406"/>
    </location>
</feature>
<feature type="region of interest" description="Disordered" evidence="6">
    <location>
        <begin position="126"/>
        <end position="183"/>
    </location>
</feature>
<evidence type="ECO:0000256" key="2">
    <source>
        <dbReference type="ARBA" id="ARBA00022475"/>
    </source>
</evidence>
<evidence type="ECO:0000256" key="3">
    <source>
        <dbReference type="ARBA" id="ARBA00022692"/>
    </source>
</evidence>
<evidence type="ECO:0000256" key="4">
    <source>
        <dbReference type="ARBA" id="ARBA00022989"/>
    </source>
</evidence>
<feature type="compositionally biased region" description="Low complexity" evidence="6">
    <location>
        <begin position="509"/>
        <end position="523"/>
    </location>
</feature>
<keyword evidence="2" id="KW-1003">Cell membrane</keyword>
<feature type="region of interest" description="Disordered" evidence="6">
    <location>
        <begin position="301"/>
        <end position="325"/>
    </location>
</feature>
<proteinExistence type="predicted"/>
<comment type="caution">
    <text evidence="9">The sequence shown here is derived from an EMBL/GenBank/DDBJ whole genome shotgun (WGS) entry which is preliminary data.</text>
</comment>
<dbReference type="Proteomes" id="UP000216352">
    <property type="component" value="Unassembled WGS sequence"/>
</dbReference>
<evidence type="ECO:0000256" key="6">
    <source>
        <dbReference type="SAM" id="MobiDB-lite"/>
    </source>
</evidence>
<dbReference type="InterPro" id="IPR003838">
    <property type="entry name" value="ABC3_permease_C"/>
</dbReference>
<dbReference type="InterPro" id="IPR050250">
    <property type="entry name" value="Macrolide_Exporter_MacB"/>
</dbReference>
<feature type="region of interest" description="Disordered" evidence="6">
    <location>
        <begin position="474"/>
        <end position="538"/>
    </location>
</feature>
<keyword evidence="3 7" id="KW-0812">Transmembrane</keyword>
<sequence>MFILKNAWRSVTRNKGRNILIVIIVAIIAAAATIGLAIRNAAETAREEGLSSTTVTATIGMDREQVISQATEDFDSSEMEEGGQPDFDSLRSALDQDALTLDEYDAYAEASSVPVSTYYTESTSVNGTDAFQPVESSSSANADSSDSSDDSSTKDSSDDVSSDSSDGTMPSMPGGDMGGMMGSMSSGDFSLTGFSSDTAVANASNGSFTMSDGEVFGYDESSDGDVIIPKALADFNGLEVGDTISVADTSDDGTTYELTIVGIYKNATTSNTGANGPMGGTSQDPDNAIYTSVSTLESLGLSTESAASSTDEDSSDTDSTDASSTSSASATQLSYTYVLSSKDDYETFAADAKAAGLSDEYTVSSADVEEYESSLVPLDNLASFALTLLLIVLAVGAVVLIVLNLFNVRERKYEVGVLTAIGIRKSKVAAQFVLELLIVTMIGIALGVAGGAVASVPVANQLLAQQVSAQESEATSQQAQFGRDADMPGAPGGQGGPDSSDSTSDDAADSGTDSSESGSDATAGGEGQPSDAPDGGGFGGFSQAIDYVSDIDATVNLKVIGQLVLIGLALTVISALAAVVSIIRYEPLQILADRS</sequence>
<keyword evidence="10" id="KW-1185">Reference proteome</keyword>
<evidence type="ECO:0000313" key="10">
    <source>
        <dbReference type="Proteomes" id="UP000216352"/>
    </source>
</evidence>
<dbReference type="PANTHER" id="PTHR30572:SF9">
    <property type="entry name" value="ABC TRANSPORTER PERMEASE PROTEIN"/>
    <property type="match status" value="1"/>
</dbReference>
<keyword evidence="4 7" id="KW-1133">Transmembrane helix</keyword>
<dbReference type="OrthoDB" id="9812886at2"/>
<evidence type="ECO:0000256" key="5">
    <source>
        <dbReference type="ARBA" id="ARBA00023136"/>
    </source>
</evidence>
<accession>A0A261FMX9</accession>
<feature type="transmembrane region" description="Helical" evidence="7">
    <location>
        <begin position="432"/>
        <end position="454"/>
    </location>
</feature>
<feature type="compositionally biased region" description="Low complexity" evidence="6">
    <location>
        <begin position="136"/>
        <end position="145"/>
    </location>
</feature>
<dbReference type="AlphaFoldDB" id="A0A261FMX9"/>
<evidence type="ECO:0000259" key="8">
    <source>
        <dbReference type="Pfam" id="PF02687"/>
    </source>
</evidence>
<name>A0A261FMX9_9BIFI</name>
<gene>
    <name evidence="9" type="ORF">BLEM_1833</name>
</gene>
<dbReference type="PANTHER" id="PTHR30572">
    <property type="entry name" value="MEMBRANE COMPONENT OF TRANSPORTER-RELATED"/>
    <property type="match status" value="1"/>
</dbReference>
<evidence type="ECO:0000313" key="9">
    <source>
        <dbReference type="EMBL" id="OZG60532.1"/>
    </source>
</evidence>
<keyword evidence="5 7" id="KW-0472">Membrane</keyword>
<feature type="region of interest" description="Disordered" evidence="6">
    <location>
        <begin position="269"/>
        <end position="288"/>
    </location>
</feature>
<protein>
    <submittedName>
        <fullName evidence="9">ABC transporter permease</fullName>
    </submittedName>
</protein>
<feature type="transmembrane region" description="Helical" evidence="7">
    <location>
        <begin position="559"/>
        <end position="585"/>
    </location>
</feature>
<feature type="compositionally biased region" description="Polar residues" evidence="6">
    <location>
        <begin position="269"/>
        <end position="285"/>
    </location>
</feature>
<dbReference type="GO" id="GO:0005886">
    <property type="term" value="C:plasma membrane"/>
    <property type="evidence" value="ECO:0007669"/>
    <property type="project" value="UniProtKB-SubCell"/>
</dbReference>